<keyword evidence="3 9" id="KW-0645">Protease</keyword>
<organism evidence="12 13">
    <name type="scientific">Pedobacter lusitanus</name>
    <dbReference type="NCBI Taxonomy" id="1503925"/>
    <lineage>
        <taxon>Bacteria</taxon>
        <taxon>Pseudomonadati</taxon>
        <taxon>Bacteroidota</taxon>
        <taxon>Sphingobacteriia</taxon>
        <taxon>Sphingobacteriales</taxon>
        <taxon>Sphingobacteriaceae</taxon>
        <taxon>Pedobacter</taxon>
    </lineage>
</organism>
<evidence type="ECO:0000256" key="9">
    <source>
        <dbReference type="HAMAP-Rule" id="MF_00161"/>
    </source>
</evidence>
<dbReference type="Pfam" id="PF01252">
    <property type="entry name" value="Peptidase_A8"/>
    <property type="match status" value="1"/>
</dbReference>
<proteinExistence type="inferred from homology"/>
<evidence type="ECO:0000256" key="3">
    <source>
        <dbReference type="ARBA" id="ARBA00022670"/>
    </source>
</evidence>
<dbReference type="Proteomes" id="UP000032049">
    <property type="component" value="Unassembled WGS sequence"/>
</dbReference>
<comment type="catalytic activity">
    <reaction evidence="9 10">
        <text>Release of signal peptides from bacterial membrane prolipoproteins. Hydrolyzes -Xaa-Yaa-Zaa-|-(S,diacylglyceryl)Cys-, in which Xaa is hydrophobic (preferably Leu), and Yaa (Ala or Ser) and Zaa (Gly or Ala) have small, neutral side chains.</text>
        <dbReference type="EC" id="3.4.23.36"/>
    </reaction>
</comment>
<evidence type="ECO:0000256" key="4">
    <source>
        <dbReference type="ARBA" id="ARBA00022692"/>
    </source>
</evidence>
<evidence type="ECO:0000256" key="8">
    <source>
        <dbReference type="ARBA" id="ARBA00023136"/>
    </source>
</evidence>
<evidence type="ECO:0000256" key="7">
    <source>
        <dbReference type="ARBA" id="ARBA00022989"/>
    </source>
</evidence>
<feature type="active site" evidence="9">
    <location>
        <position position="141"/>
    </location>
</feature>
<reference evidence="12 13" key="1">
    <citation type="submission" date="2015-01" db="EMBL/GenBank/DDBJ databases">
        <title>Draft genome sequence of Pedobacter sp. NL19 isolated from sludge of an effluent treatment pond in an abandoned uranium mine.</title>
        <authorList>
            <person name="Santos T."/>
            <person name="Caetano T."/>
            <person name="Covas C."/>
            <person name="Cruz A."/>
            <person name="Mendo S."/>
        </authorList>
    </citation>
    <scope>NUCLEOTIDE SEQUENCE [LARGE SCALE GENOMIC DNA]</scope>
    <source>
        <strain evidence="12 13">NL19</strain>
    </source>
</reference>
<evidence type="ECO:0000313" key="12">
    <source>
        <dbReference type="EMBL" id="KIO77145.1"/>
    </source>
</evidence>
<dbReference type="InterPro" id="IPR001872">
    <property type="entry name" value="Peptidase_A8"/>
</dbReference>
<dbReference type="EMBL" id="JXRA01000044">
    <property type="protein sequence ID" value="KIO77145.1"/>
    <property type="molecule type" value="Genomic_DNA"/>
</dbReference>
<evidence type="ECO:0000256" key="10">
    <source>
        <dbReference type="RuleBase" id="RU000594"/>
    </source>
</evidence>
<keyword evidence="4 9" id="KW-0812">Transmembrane</keyword>
<feature type="transmembrane region" description="Helical" evidence="9">
    <location>
        <begin position="95"/>
        <end position="116"/>
    </location>
</feature>
<feature type="transmembrane region" description="Helical" evidence="9">
    <location>
        <begin position="136"/>
        <end position="157"/>
    </location>
</feature>
<dbReference type="EC" id="3.4.23.36" evidence="9"/>
<name>A0A0D0GLS2_9SPHI</name>
<dbReference type="PRINTS" id="PR00781">
    <property type="entry name" value="LIPOSIGPTASE"/>
</dbReference>
<dbReference type="UniPathway" id="UPA00665"/>
<evidence type="ECO:0000256" key="11">
    <source>
        <dbReference type="RuleBase" id="RU004181"/>
    </source>
</evidence>
<gene>
    <name evidence="9" type="primary">lspA</name>
    <name evidence="12" type="ORF">TH53_10915</name>
</gene>
<dbReference type="HAMAP" id="MF_00161">
    <property type="entry name" value="LspA"/>
    <property type="match status" value="1"/>
</dbReference>
<feature type="transmembrane region" description="Helical" evidence="9">
    <location>
        <begin position="69"/>
        <end position="88"/>
    </location>
</feature>
<dbReference type="PROSITE" id="PS00855">
    <property type="entry name" value="SPASE_II"/>
    <property type="match status" value="1"/>
</dbReference>
<comment type="similarity">
    <text evidence="1 9 11">Belongs to the peptidase A8 family.</text>
</comment>
<dbReference type="PANTHER" id="PTHR33695:SF1">
    <property type="entry name" value="LIPOPROTEIN SIGNAL PEPTIDASE"/>
    <property type="match status" value="1"/>
</dbReference>
<keyword evidence="5 9" id="KW-0064">Aspartyl protease</keyword>
<comment type="caution">
    <text evidence="12">The sequence shown here is derived from an EMBL/GenBank/DDBJ whole genome shotgun (WGS) entry which is preliminary data.</text>
</comment>
<dbReference type="PANTHER" id="PTHR33695">
    <property type="entry name" value="LIPOPROTEIN SIGNAL PEPTIDASE"/>
    <property type="match status" value="1"/>
</dbReference>
<evidence type="ECO:0000256" key="6">
    <source>
        <dbReference type="ARBA" id="ARBA00022801"/>
    </source>
</evidence>
<evidence type="ECO:0000256" key="5">
    <source>
        <dbReference type="ARBA" id="ARBA00022750"/>
    </source>
</evidence>
<dbReference type="GO" id="GO:0004190">
    <property type="term" value="F:aspartic-type endopeptidase activity"/>
    <property type="evidence" value="ECO:0007669"/>
    <property type="project" value="UniProtKB-UniRule"/>
</dbReference>
<dbReference type="NCBIfam" id="TIGR00077">
    <property type="entry name" value="lspA"/>
    <property type="match status" value="1"/>
</dbReference>
<keyword evidence="13" id="KW-1185">Reference proteome</keyword>
<dbReference type="GO" id="GO:0005886">
    <property type="term" value="C:plasma membrane"/>
    <property type="evidence" value="ECO:0007669"/>
    <property type="project" value="UniProtKB-SubCell"/>
</dbReference>
<evidence type="ECO:0000313" key="13">
    <source>
        <dbReference type="Proteomes" id="UP000032049"/>
    </source>
</evidence>
<accession>A0A0D0GLS2</accession>
<dbReference type="OrthoDB" id="9810259at2"/>
<dbReference type="STRING" id="1503925.TH53_10915"/>
<keyword evidence="6 9" id="KW-0378">Hydrolase</keyword>
<comment type="pathway">
    <text evidence="9">Protein modification; lipoprotein biosynthesis (signal peptide cleavage).</text>
</comment>
<comment type="function">
    <text evidence="9 10">This protein specifically catalyzes the removal of signal peptides from prolipoproteins.</text>
</comment>
<protein>
    <recommendedName>
        <fullName evidence="9">Lipoprotein signal peptidase</fullName>
        <ecNumber evidence="9">3.4.23.36</ecNumber>
    </recommendedName>
    <alternativeName>
        <fullName evidence="9">Prolipoprotein signal peptidase</fullName>
    </alternativeName>
    <alternativeName>
        <fullName evidence="9">Signal peptidase II</fullName>
        <shortName evidence="9">SPase II</shortName>
    </alternativeName>
</protein>
<comment type="subcellular location">
    <subcellularLocation>
        <location evidence="9">Cell membrane</location>
        <topology evidence="9">Multi-pass membrane protein</topology>
    </subcellularLocation>
</comment>
<dbReference type="AlphaFoldDB" id="A0A0D0GLS2"/>
<comment type="caution">
    <text evidence="9">Lacks conserved residue(s) required for the propagation of feature annotation.</text>
</comment>
<evidence type="ECO:0000256" key="1">
    <source>
        <dbReference type="ARBA" id="ARBA00006139"/>
    </source>
</evidence>
<sequence length="164" mass="18273">MKPILRNVSILLLVLANAGCDQLSKDVARKNIAYHETINVIGNHFILTKVENSGAFLSTGDSMTDSVKFIFLSLIPLLALCYGIYYLLKNSQLNTLLVLGICFVIGGGLGNLYDRLLYGSVTDFLHIDFYFLKTGIFNLADVSIMIGMIMLVIHLYVKRTLQFT</sequence>
<dbReference type="GO" id="GO:0006508">
    <property type="term" value="P:proteolysis"/>
    <property type="evidence" value="ECO:0007669"/>
    <property type="project" value="UniProtKB-KW"/>
</dbReference>
<keyword evidence="2 9" id="KW-1003">Cell membrane</keyword>
<keyword evidence="8 9" id="KW-0472">Membrane</keyword>
<keyword evidence="7 9" id="KW-1133">Transmembrane helix</keyword>
<dbReference type="RefSeq" id="WP_041881761.1">
    <property type="nucleotide sequence ID" value="NZ_CP157278.1"/>
</dbReference>
<feature type="active site" evidence="9">
    <location>
        <position position="123"/>
    </location>
</feature>
<evidence type="ECO:0000256" key="2">
    <source>
        <dbReference type="ARBA" id="ARBA00022475"/>
    </source>
</evidence>